<protein>
    <submittedName>
        <fullName evidence="3">Uncharacterized protein</fullName>
    </submittedName>
</protein>
<evidence type="ECO:0000256" key="1">
    <source>
        <dbReference type="SAM" id="Coils"/>
    </source>
</evidence>
<organism evidence="3 4">
    <name type="scientific">Pseudochelatococcus contaminans</name>
    <dbReference type="NCBI Taxonomy" id="1538103"/>
    <lineage>
        <taxon>Bacteria</taxon>
        <taxon>Pseudomonadati</taxon>
        <taxon>Pseudomonadota</taxon>
        <taxon>Alphaproteobacteria</taxon>
        <taxon>Hyphomicrobiales</taxon>
        <taxon>Chelatococcaceae</taxon>
        <taxon>Pseudochelatococcus</taxon>
    </lineage>
</organism>
<sequence length="263" mass="28699">MVLIAEAKAQVSGPLVLPGAVPPAAEVPPDATRRAPQRPRGESTQASTLPRGIKDAKHYHHGSAPGTQGELEIIGQLPGTLGLHITATGRVISSPGETCAIDLGADSPAPMLRIEERYRTTRYRLQSPVCPLVVELLPNSVRISIPDGECAFVRADCRLSPDGVWGPTAEDLMGRTAAIERQRGRAENEMRDTSRKLLRRLSGEDQRQVAAEQAAFSSERTTTCRSYVGEDQHGFCAAELTSARVEHLKQRYEQTPERPPRNR</sequence>
<dbReference type="Proteomes" id="UP000537592">
    <property type="component" value="Unassembled WGS sequence"/>
</dbReference>
<evidence type="ECO:0000313" key="4">
    <source>
        <dbReference type="Proteomes" id="UP000537592"/>
    </source>
</evidence>
<accession>A0A7W5Z207</accession>
<feature type="coiled-coil region" evidence="1">
    <location>
        <begin position="169"/>
        <end position="196"/>
    </location>
</feature>
<dbReference type="EMBL" id="JACICC010000001">
    <property type="protein sequence ID" value="MBB3808410.1"/>
    <property type="molecule type" value="Genomic_DNA"/>
</dbReference>
<comment type="caution">
    <text evidence="3">The sequence shown here is derived from an EMBL/GenBank/DDBJ whole genome shotgun (WGS) entry which is preliminary data.</text>
</comment>
<feature type="compositionally biased region" description="Low complexity" evidence="2">
    <location>
        <begin position="18"/>
        <end position="29"/>
    </location>
</feature>
<gene>
    <name evidence="3" type="ORF">FHS81_000464</name>
</gene>
<proteinExistence type="predicted"/>
<evidence type="ECO:0000313" key="3">
    <source>
        <dbReference type="EMBL" id="MBB3808410.1"/>
    </source>
</evidence>
<evidence type="ECO:0000256" key="2">
    <source>
        <dbReference type="SAM" id="MobiDB-lite"/>
    </source>
</evidence>
<feature type="region of interest" description="Disordered" evidence="2">
    <location>
        <begin position="18"/>
        <end position="69"/>
    </location>
</feature>
<keyword evidence="1" id="KW-0175">Coiled coil</keyword>
<reference evidence="3 4" key="1">
    <citation type="submission" date="2020-08" db="EMBL/GenBank/DDBJ databases">
        <title>Genomic Encyclopedia of Type Strains, Phase IV (KMG-IV): sequencing the most valuable type-strain genomes for metagenomic binning, comparative biology and taxonomic classification.</title>
        <authorList>
            <person name="Goeker M."/>
        </authorList>
    </citation>
    <scope>NUCLEOTIDE SEQUENCE [LARGE SCALE GENOMIC DNA]</scope>
    <source>
        <strain evidence="3 4">DSM 28760</strain>
    </source>
</reference>
<name>A0A7W5Z207_9HYPH</name>
<dbReference type="AlphaFoldDB" id="A0A7W5Z207"/>
<keyword evidence="4" id="KW-1185">Reference proteome</keyword>